<evidence type="ECO:0000313" key="8">
    <source>
        <dbReference type="Proteomes" id="UP000050761"/>
    </source>
</evidence>
<protein>
    <submittedName>
        <fullName evidence="9">ABC transmembrane type-1 domain-containing protein</fullName>
    </submittedName>
</protein>
<evidence type="ECO:0000313" key="9">
    <source>
        <dbReference type="WBParaSite" id="HPBE_0001313901-mRNA-1"/>
    </source>
</evidence>
<evidence type="ECO:0000313" key="7">
    <source>
        <dbReference type="EMBL" id="VDO95040.1"/>
    </source>
</evidence>
<evidence type="ECO:0000256" key="2">
    <source>
        <dbReference type="ARBA" id="ARBA00022692"/>
    </source>
</evidence>
<dbReference type="WBParaSite" id="HPBE_0001313901-mRNA-1">
    <property type="protein sequence ID" value="HPBE_0001313901-mRNA-1"/>
    <property type="gene ID" value="HPBE_0001313901"/>
</dbReference>
<dbReference type="InterPro" id="IPR036640">
    <property type="entry name" value="ABC1_TM_sf"/>
</dbReference>
<accession>A0A183FX86</accession>
<dbReference type="OrthoDB" id="5863324at2759"/>
<evidence type="ECO:0000256" key="5">
    <source>
        <dbReference type="SAM" id="Phobius"/>
    </source>
</evidence>
<evidence type="ECO:0000256" key="1">
    <source>
        <dbReference type="ARBA" id="ARBA00004141"/>
    </source>
</evidence>
<accession>A0A3P7Z5Y5</accession>
<dbReference type="AlphaFoldDB" id="A0A183FX86"/>
<dbReference type="InterPro" id="IPR039421">
    <property type="entry name" value="Type_1_exporter"/>
</dbReference>
<keyword evidence="2 5" id="KW-0812">Transmembrane</keyword>
<name>A0A183FX86_HELPZ</name>
<dbReference type="PANTHER" id="PTHR24222:SF76">
    <property type="entry name" value="MYCOBACTIN IMPORT ATP-BINDING_PERMEASE PROTEIN IRTB"/>
    <property type="match status" value="1"/>
</dbReference>
<evidence type="ECO:0000259" key="6">
    <source>
        <dbReference type="PROSITE" id="PS50929"/>
    </source>
</evidence>
<gene>
    <name evidence="7" type="ORF">HPBE_LOCUS13140</name>
</gene>
<dbReference type="PROSITE" id="PS50929">
    <property type="entry name" value="ABC_TM1F"/>
    <property type="match status" value="1"/>
</dbReference>
<comment type="subcellular location">
    <subcellularLocation>
        <location evidence="1">Membrane</location>
        <topology evidence="1">Multi-pass membrane protein</topology>
    </subcellularLocation>
</comment>
<organism evidence="8 9">
    <name type="scientific">Heligmosomoides polygyrus</name>
    <name type="common">Parasitic roundworm</name>
    <dbReference type="NCBI Taxonomy" id="6339"/>
    <lineage>
        <taxon>Eukaryota</taxon>
        <taxon>Metazoa</taxon>
        <taxon>Ecdysozoa</taxon>
        <taxon>Nematoda</taxon>
        <taxon>Chromadorea</taxon>
        <taxon>Rhabditida</taxon>
        <taxon>Rhabditina</taxon>
        <taxon>Rhabditomorpha</taxon>
        <taxon>Strongyloidea</taxon>
        <taxon>Heligmosomidae</taxon>
        <taxon>Heligmosomoides</taxon>
    </lineage>
</organism>
<reference evidence="7 8" key="1">
    <citation type="submission" date="2018-11" db="EMBL/GenBank/DDBJ databases">
        <authorList>
            <consortium name="Pathogen Informatics"/>
        </authorList>
    </citation>
    <scope>NUCLEOTIDE SEQUENCE [LARGE SCALE GENOMIC DNA]</scope>
</reference>
<sequence length="128" mass="13950">MLARGAAVFVSSVVIAFVYSWRITLICVIVGPLSVVTMAVMARLSSSSLRRIMSVSSEAGAMAEEAIMDVKTVAACNAQKHMVKVGSVMETCSRAIAIRSEPILHVQNNRIKERNTEKKTKELTCSYL</sequence>
<dbReference type="GO" id="GO:0005886">
    <property type="term" value="C:plasma membrane"/>
    <property type="evidence" value="ECO:0007669"/>
    <property type="project" value="TreeGrafter"/>
</dbReference>
<dbReference type="Gene3D" id="1.20.1560.10">
    <property type="entry name" value="ABC transporter type 1, transmembrane domain"/>
    <property type="match status" value="1"/>
</dbReference>
<dbReference type="Proteomes" id="UP000050761">
    <property type="component" value="Unassembled WGS sequence"/>
</dbReference>
<dbReference type="SUPFAM" id="SSF90123">
    <property type="entry name" value="ABC transporter transmembrane region"/>
    <property type="match status" value="1"/>
</dbReference>
<keyword evidence="3 5" id="KW-1133">Transmembrane helix</keyword>
<reference evidence="9" key="2">
    <citation type="submission" date="2019-09" db="UniProtKB">
        <authorList>
            <consortium name="WormBaseParasite"/>
        </authorList>
    </citation>
    <scope>IDENTIFICATION</scope>
</reference>
<dbReference type="InterPro" id="IPR011527">
    <property type="entry name" value="ABC1_TM_dom"/>
</dbReference>
<evidence type="ECO:0000256" key="3">
    <source>
        <dbReference type="ARBA" id="ARBA00022989"/>
    </source>
</evidence>
<keyword evidence="4 5" id="KW-0472">Membrane</keyword>
<feature type="domain" description="ABC transmembrane type-1" evidence="6">
    <location>
        <begin position="2"/>
        <end position="84"/>
    </location>
</feature>
<dbReference type="GO" id="GO:0140359">
    <property type="term" value="F:ABC-type transporter activity"/>
    <property type="evidence" value="ECO:0007669"/>
    <property type="project" value="InterPro"/>
</dbReference>
<proteinExistence type="predicted"/>
<keyword evidence="8" id="KW-1185">Reference proteome</keyword>
<dbReference type="EMBL" id="UZAH01027793">
    <property type="protein sequence ID" value="VDO95040.1"/>
    <property type="molecule type" value="Genomic_DNA"/>
</dbReference>
<evidence type="ECO:0000256" key="4">
    <source>
        <dbReference type="ARBA" id="ARBA00023136"/>
    </source>
</evidence>
<dbReference type="GO" id="GO:0005524">
    <property type="term" value="F:ATP binding"/>
    <property type="evidence" value="ECO:0007669"/>
    <property type="project" value="InterPro"/>
</dbReference>
<feature type="transmembrane region" description="Helical" evidence="5">
    <location>
        <begin position="20"/>
        <end position="44"/>
    </location>
</feature>
<dbReference type="Pfam" id="PF00664">
    <property type="entry name" value="ABC_membrane"/>
    <property type="match status" value="1"/>
</dbReference>
<dbReference type="PANTHER" id="PTHR24222">
    <property type="entry name" value="ABC TRANSPORTER B FAMILY"/>
    <property type="match status" value="1"/>
</dbReference>